<dbReference type="PROSITE" id="PS51257">
    <property type="entry name" value="PROKAR_LIPOPROTEIN"/>
    <property type="match status" value="1"/>
</dbReference>
<dbReference type="InterPro" id="IPR036249">
    <property type="entry name" value="Thioredoxin-like_sf"/>
</dbReference>
<comment type="caution">
    <text evidence="1">The sequence shown here is derived from an EMBL/GenBank/DDBJ whole genome shotgun (WGS) entry which is preliminary data.</text>
</comment>
<evidence type="ECO:0000313" key="1">
    <source>
        <dbReference type="EMBL" id="MBT4870667.1"/>
    </source>
</evidence>
<gene>
    <name evidence="1" type="ORF">HON47_03780</name>
</gene>
<dbReference type="Proteomes" id="UP000722459">
    <property type="component" value="Unassembled WGS sequence"/>
</dbReference>
<protein>
    <submittedName>
        <fullName evidence="1">Thioredoxin domain-containing protein</fullName>
    </submittedName>
</protein>
<organism evidence="1 2">
    <name type="scientific">Candidatus Iainarchaeum sp</name>
    <dbReference type="NCBI Taxonomy" id="3101447"/>
    <lineage>
        <taxon>Archaea</taxon>
        <taxon>Candidatus Iainarchaeota</taxon>
        <taxon>Candidatus Iainarchaeia</taxon>
        <taxon>Candidatus Iainarchaeales</taxon>
        <taxon>Candidatus Iainarchaeaceae</taxon>
        <taxon>Candidatus Iainarchaeum</taxon>
    </lineage>
</organism>
<name>A0A8T5GG25_9ARCH</name>
<reference evidence="1" key="1">
    <citation type="journal article" date="2021" name="ISME J.">
        <title>Mercury methylation by metabolically versatile and cosmopolitan marine bacteria.</title>
        <authorList>
            <person name="Lin H."/>
            <person name="Ascher D.B."/>
            <person name="Myung Y."/>
            <person name="Lamborg C.H."/>
            <person name="Hallam S.J."/>
            <person name="Gionfriddo C.M."/>
            <person name="Holt K.E."/>
            <person name="Moreau J.W."/>
        </authorList>
    </citation>
    <scope>NUCLEOTIDE SEQUENCE</scope>
    <source>
        <strain evidence="1">SI075_bin30</strain>
    </source>
</reference>
<evidence type="ECO:0000313" key="2">
    <source>
        <dbReference type="Proteomes" id="UP000722459"/>
    </source>
</evidence>
<dbReference type="AlphaFoldDB" id="A0A8T5GG25"/>
<dbReference type="SUPFAM" id="SSF52833">
    <property type="entry name" value="Thioredoxin-like"/>
    <property type="match status" value="1"/>
</dbReference>
<dbReference type="Gene3D" id="3.40.30.10">
    <property type="entry name" value="Glutaredoxin"/>
    <property type="match status" value="1"/>
</dbReference>
<sequence>MKKMIFLIILISASLLFLGCIEDTKLTSEFKDNGNEVCKIDGKPIVRLYSTTTCPHCKWVGEAYERVVSEYVDAGKIVGMHWEVDLGDDTLTDEFEGEFPIEESNIFRSNNEKGFVPKFDFGCKYERIGNPFEAENDLAREEAEFRRVINLLLE</sequence>
<dbReference type="EMBL" id="JABJNZ010000050">
    <property type="protein sequence ID" value="MBT4870667.1"/>
    <property type="molecule type" value="Genomic_DNA"/>
</dbReference>
<accession>A0A8T5GG25</accession>
<proteinExistence type="predicted"/>